<gene>
    <name evidence="5" type="ORF">K458DRAFT_286846</name>
</gene>
<dbReference type="PROSITE" id="PS01108">
    <property type="entry name" value="RIBOSOMAL_L24"/>
    <property type="match status" value="1"/>
</dbReference>
<dbReference type="GO" id="GO:1990904">
    <property type="term" value="C:ribonucleoprotein complex"/>
    <property type="evidence" value="ECO:0007669"/>
    <property type="project" value="UniProtKB-KW"/>
</dbReference>
<dbReference type="GO" id="GO:0003723">
    <property type="term" value="F:RNA binding"/>
    <property type="evidence" value="ECO:0007669"/>
    <property type="project" value="InterPro"/>
</dbReference>
<feature type="region of interest" description="Disordered" evidence="4">
    <location>
        <begin position="441"/>
        <end position="463"/>
    </location>
</feature>
<feature type="compositionally biased region" description="Basic and acidic residues" evidence="4">
    <location>
        <begin position="375"/>
        <end position="391"/>
    </location>
</feature>
<dbReference type="InterPro" id="IPR008991">
    <property type="entry name" value="Translation_prot_SH3-like_sf"/>
</dbReference>
<dbReference type="CDD" id="cd06089">
    <property type="entry name" value="KOW_RPL26"/>
    <property type="match status" value="1"/>
</dbReference>
<keyword evidence="6" id="KW-1185">Reference proteome</keyword>
<dbReference type="Gene3D" id="2.30.30.30">
    <property type="match status" value="1"/>
</dbReference>
<evidence type="ECO:0000256" key="2">
    <source>
        <dbReference type="ARBA" id="ARBA00022980"/>
    </source>
</evidence>
<dbReference type="GO" id="GO:0003735">
    <property type="term" value="F:structural constituent of ribosome"/>
    <property type="evidence" value="ECO:0007669"/>
    <property type="project" value="InterPro"/>
</dbReference>
<feature type="region of interest" description="Disordered" evidence="4">
    <location>
        <begin position="333"/>
        <end position="393"/>
    </location>
</feature>
<dbReference type="AlphaFoldDB" id="A0A6G1JNG1"/>
<dbReference type="PANTHER" id="PTHR12903">
    <property type="entry name" value="MITOCHONDRIAL RIBOSOMAL PROTEIN L24"/>
    <property type="match status" value="1"/>
</dbReference>
<dbReference type="InterPro" id="IPR041988">
    <property type="entry name" value="Ribosomal_uL24_KOW"/>
</dbReference>
<feature type="compositionally biased region" description="Basic and acidic residues" evidence="4">
    <location>
        <begin position="312"/>
        <end position="321"/>
    </location>
</feature>
<dbReference type="InterPro" id="IPR005825">
    <property type="entry name" value="Ribosomal_uL24_CS"/>
</dbReference>
<proteinExistence type="inferred from homology"/>
<evidence type="ECO:0000256" key="1">
    <source>
        <dbReference type="ARBA" id="ARBA00010618"/>
    </source>
</evidence>
<dbReference type="InterPro" id="IPR003256">
    <property type="entry name" value="Ribosomal_uL24"/>
</dbReference>
<evidence type="ECO:0000313" key="5">
    <source>
        <dbReference type="EMBL" id="KAF2692102.1"/>
    </source>
</evidence>
<dbReference type="EMBL" id="MU005569">
    <property type="protein sequence ID" value="KAF2692102.1"/>
    <property type="molecule type" value="Genomic_DNA"/>
</dbReference>
<protein>
    <recommendedName>
        <fullName evidence="7">KOW domain-containing protein</fullName>
    </recommendedName>
</protein>
<evidence type="ECO:0008006" key="7">
    <source>
        <dbReference type="Google" id="ProtNLM"/>
    </source>
</evidence>
<dbReference type="Proteomes" id="UP000799291">
    <property type="component" value="Unassembled WGS sequence"/>
</dbReference>
<feature type="compositionally biased region" description="Basic and acidic residues" evidence="4">
    <location>
        <begin position="453"/>
        <end position="463"/>
    </location>
</feature>
<comment type="similarity">
    <text evidence="1">Belongs to the universal ribosomal protein uL24 family.</text>
</comment>
<reference evidence="5" key="1">
    <citation type="journal article" date="2020" name="Stud. Mycol.">
        <title>101 Dothideomycetes genomes: a test case for predicting lifestyles and emergence of pathogens.</title>
        <authorList>
            <person name="Haridas S."/>
            <person name="Albert R."/>
            <person name="Binder M."/>
            <person name="Bloem J."/>
            <person name="Labutti K."/>
            <person name="Salamov A."/>
            <person name="Andreopoulos B."/>
            <person name="Baker S."/>
            <person name="Barry K."/>
            <person name="Bills G."/>
            <person name="Bluhm B."/>
            <person name="Cannon C."/>
            <person name="Castanera R."/>
            <person name="Culley D."/>
            <person name="Daum C."/>
            <person name="Ezra D."/>
            <person name="Gonzalez J."/>
            <person name="Henrissat B."/>
            <person name="Kuo A."/>
            <person name="Liang C."/>
            <person name="Lipzen A."/>
            <person name="Lutzoni F."/>
            <person name="Magnuson J."/>
            <person name="Mondo S."/>
            <person name="Nolan M."/>
            <person name="Ohm R."/>
            <person name="Pangilinan J."/>
            <person name="Park H.-J."/>
            <person name="Ramirez L."/>
            <person name="Alfaro M."/>
            <person name="Sun H."/>
            <person name="Tritt A."/>
            <person name="Yoshinaga Y."/>
            <person name="Zwiers L.-H."/>
            <person name="Turgeon B."/>
            <person name="Goodwin S."/>
            <person name="Spatafora J."/>
            <person name="Crous P."/>
            <person name="Grigoriev I."/>
        </authorList>
    </citation>
    <scope>NUCLEOTIDE SEQUENCE</scope>
    <source>
        <strain evidence="5">CBS 122367</strain>
    </source>
</reference>
<dbReference type="SUPFAM" id="SSF50104">
    <property type="entry name" value="Translation proteins SH3-like domain"/>
    <property type="match status" value="1"/>
</dbReference>
<dbReference type="GO" id="GO:0006412">
    <property type="term" value="P:translation"/>
    <property type="evidence" value="ECO:0007669"/>
    <property type="project" value="InterPro"/>
</dbReference>
<keyword evidence="2" id="KW-0689">Ribosomal protein</keyword>
<feature type="region of interest" description="Disordered" evidence="4">
    <location>
        <begin position="298"/>
        <end position="321"/>
    </location>
</feature>
<keyword evidence="3" id="KW-0687">Ribonucleoprotein</keyword>
<feature type="compositionally biased region" description="Basic and acidic residues" evidence="4">
    <location>
        <begin position="342"/>
        <end position="363"/>
    </location>
</feature>
<evidence type="ECO:0000256" key="4">
    <source>
        <dbReference type="SAM" id="MobiDB-lite"/>
    </source>
</evidence>
<organism evidence="5 6">
    <name type="scientific">Lentithecium fluviatile CBS 122367</name>
    <dbReference type="NCBI Taxonomy" id="1168545"/>
    <lineage>
        <taxon>Eukaryota</taxon>
        <taxon>Fungi</taxon>
        <taxon>Dikarya</taxon>
        <taxon>Ascomycota</taxon>
        <taxon>Pezizomycotina</taxon>
        <taxon>Dothideomycetes</taxon>
        <taxon>Pleosporomycetidae</taxon>
        <taxon>Pleosporales</taxon>
        <taxon>Massarineae</taxon>
        <taxon>Lentitheciaceae</taxon>
        <taxon>Lentithecium</taxon>
    </lineage>
</organism>
<evidence type="ECO:0000313" key="6">
    <source>
        <dbReference type="Proteomes" id="UP000799291"/>
    </source>
</evidence>
<dbReference type="InterPro" id="IPR014722">
    <property type="entry name" value="Rib_uL2_dom2"/>
</dbReference>
<dbReference type="GO" id="GO:0005840">
    <property type="term" value="C:ribosome"/>
    <property type="evidence" value="ECO:0007669"/>
    <property type="project" value="UniProtKB-KW"/>
</dbReference>
<accession>A0A6G1JNG1</accession>
<name>A0A6G1JNG1_9PLEO</name>
<evidence type="ECO:0000256" key="3">
    <source>
        <dbReference type="ARBA" id="ARBA00023274"/>
    </source>
</evidence>
<dbReference type="OrthoDB" id="359154at2759"/>
<sequence length="533" mass="61550">MSQLAKAPLRSARSLKKAKEIQKVEAAIKWHERARKKRQELAADRYESKQVVLSLMRYNKGQVRDVKRKALKEAREDWKLGPLRPNRAVGHEAGKYGVLEAEGMRRPAIPVRVQQHRNEVREKKGQELEYPLVVDEKKYFHIVKDDRVVVIKGKEKGKIGIVSQVIDSSHEVLIKDMNKHYADANIWNVPEGQRTGPKRETEVPISLADVRLVVPYRIATQTAAGETKEILQDVVVDKVVMERHTTGIDPYTQIDYGKDEFPEEHRFDPETGRPIFKRYVAGTRSIIQWPWEFDEEKAKTSQISEDEPAAESEEKKGRLRRSLDFLKKGGRGAAKLVTPASKKAEEEERKRREKDEQELDKIETTIQETQQKLYLKGEPKKLKPDSDDDTGRNLAEVNEESRSFYPTLVYPPFPNELAHELAEEARLKTYEVAKEAREAKVKDDASTVTQEPVRTHTDKKGRAAQRLQEKMEVMKTPMQLRWEVERAKKLREEKPLVQMDQLLLVLGSHMERQGIKLTEKRLRAAEEKGLDVN</sequence>